<evidence type="ECO:0000256" key="1">
    <source>
        <dbReference type="SAM" id="MobiDB-lite"/>
    </source>
</evidence>
<accession>A0A183ML02</accession>
<organism evidence="2 3">
    <name type="scientific">Schistosoma margrebowiei</name>
    <dbReference type="NCBI Taxonomy" id="48269"/>
    <lineage>
        <taxon>Eukaryota</taxon>
        <taxon>Metazoa</taxon>
        <taxon>Spiralia</taxon>
        <taxon>Lophotrochozoa</taxon>
        <taxon>Platyhelminthes</taxon>
        <taxon>Trematoda</taxon>
        <taxon>Digenea</taxon>
        <taxon>Strigeidida</taxon>
        <taxon>Schistosomatoidea</taxon>
        <taxon>Schistosomatidae</taxon>
        <taxon>Schistosoma</taxon>
    </lineage>
</organism>
<dbReference type="AlphaFoldDB" id="A0A183ML02"/>
<reference evidence="2 3" key="1">
    <citation type="submission" date="2018-11" db="EMBL/GenBank/DDBJ databases">
        <authorList>
            <consortium name="Pathogen Informatics"/>
        </authorList>
    </citation>
    <scope>NUCLEOTIDE SEQUENCE [LARGE SCALE GENOMIC DNA]</scope>
    <source>
        <strain evidence="2 3">Zambia</strain>
    </source>
</reference>
<name>A0A183ML02_9TREM</name>
<feature type="compositionally biased region" description="Polar residues" evidence="1">
    <location>
        <begin position="38"/>
        <end position="50"/>
    </location>
</feature>
<keyword evidence="3" id="KW-1185">Reference proteome</keyword>
<sequence length="69" mass="8083">MKTSTSEGKHRIQWTARMQLVMKCFKLNNIRNEETVDLQPNRSNTMSENRSYFDDDDDVHDDVFGSSLV</sequence>
<proteinExistence type="predicted"/>
<feature type="region of interest" description="Disordered" evidence="1">
    <location>
        <begin position="36"/>
        <end position="59"/>
    </location>
</feature>
<protein>
    <submittedName>
        <fullName evidence="2">Uncharacterized protein</fullName>
    </submittedName>
</protein>
<evidence type="ECO:0000313" key="3">
    <source>
        <dbReference type="Proteomes" id="UP000277204"/>
    </source>
</evidence>
<evidence type="ECO:0000313" key="2">
    <source>
        <dbReference type="EMBL" id="VDP21821.1"/>
    </source>
</evidence>
<gene>
    <name evidence="2" type="ORF">SMRZ_LOCUS16727</name>
</gene>
<dbReference type="EMBL" id="UZAI01017210">
    <property type="protein sequence ID" value="VDP21821.1"/>
    <property type="molecule type" value="Genomic_DNA"/>
</dbReference>
<dbReference type="Proteomes" id="UP000277204">
    <property type="component" value="Unassembled WGS sequence"/>
</dbReference>